<dbReference type="InterPro" id="IPR050107">
    <property type="entry name" value="ABC_carbohydrate_import_ATPase"/>
</dbReference>
<name>A0A2N3PVJ5_9PROT</name>
<evidence type="ECO:0000256" key="9">
    <source>
        <dbReference type="ARBA" id="ARBA00023136"/>
    </source>
</evidence>
<dbReference type="Gene3D" id="3.40.50.300">
    <property type="entry name" value="P-loop containing nucleotide triphosphate hydrolases"/>
    <property type="match status" value="2"/>
</dbReference>
<dbReference type="PROSITE" id="PS00211">
    <property type="entry name" value="ABC_TRANSPORTER_1"/>
    <property type="match status" value="2"/>
</dbReference>
<dbReference type="PANTHER" id="PTHR43790">
    <property type="entry name" value="CARBOHYDRATE TRANSPORT ATP-BINDING PROTEIN MG119-RELATED"/>
    <property type="match status" value="1"/>
</dbReference>
<keyword evidence="8" id="KW-1278">Translocase</keyword>
<evidence type="ECO:0000259" key="10">
    <source>
        <dbReference type="PROSITE" id="PS50893"/>
    </source>
</evidence>
<accession>A0A2N3PVJ5</accession>
<evidence type="ECO:0000256" key="2">
    <source>
        <dbReference type="ARBA" id="ARBA00022448"/>
    </source>
</evidence>
<dbReference type="FunFam" id="3.40.50.300:FF:000127">
    <property type="entry name" value="Ribose import ATP-binding protein RbsA"/>
    <property type="match status" value="1"/>
</dbReference>
<keyword evidence="4" id="KW-0762">Sugar transport</keyword>
<keyword evidence="3" id="KW-1003">Cell membrane</keyword>
<evidence type="ECO:0000313" key="12">
    <source>
        <dbReference type="Proteomes" id="UP000233293"/>
    </source>
</evidence>
<evidence type="ECO:0000256" key="7">
    <source>
        <dbReference type="ARBA" id="ARBA00022840"/>
    </source>
</evidence>
<dbReference type="PANTHER" id="PTHR43790:SF4">
    <property type="entry name" value="GUANOSINE IMPORT ATP-BINDING PROTEIN NUPO"/>
    <property type="match status" value="1"/>
</dbReference>
<keyword evidence="12" id="KW-1185">Reference proteome</keyword>
<dbReference type="Proteomes" id="UP000233293">
    <property type="component" value="Unassembled WGS sequence"/>
</dbReference>
<organism evidence="11 12">
    <name type="scientific">Telmatospirillum siberiense</name>
    <dbReference type="NCBI Taxonomy" id="382514"/>
    <lineage>
        <taxon>Bacteria</taxon>
        <taxon>Pseudomonadati</taxon>
        <taxon>Pseudomonadota</taxon>
        <taxon>Alphaproteobacteria</taxon>
        <taxon>Rhodospirillales</taxon>
        <taxon>Rhodospirillaceae</taxon>
        <taxon>Telmatospirillum</taxon>
    </lineage>
</organism>
<dbReference type="InterPro" id="IPR003439">
    <property type="entry name" value="ABC_transporter-like_ATP-bd"/>
</dbReference>
<dbReference type="CDD" id="cd03216">
    <property type="entry name" value="ABC_Carb_Monos_I"/>
    <property type="match status" value="1"/>
</dbReference>
<keyword evidence="7" id="KW-0067">ATP-binding</keyword>
<keyword evidence="6" id="KW-0547">Nucleotide-binding</keyword>
<sequence length="520" mass="55618">MDEEQRAPRLALRDISKRFQSVVANDHISFSVAPGQVHALLGENGAGKSTLVKIIYGVLQADEGQILWDGRPVTIDSPHQARGQGIGMVFQHFSLFEAMTVLENIALGIDNAPDLKELADRIVTVSRKYGLPLDPSREIHTLSVGERQRVEIVRCLLQNPKLLIMDEPTSVLTPQEVERLFVTLRQLSDEGCSILYISHKLQEIKDLCHHATVLRGGRVVGECDPAVETARGMAQLMIGSELKQLVRRAGSVSAEPRLIVENLTVPSTLAFGIDLKGISFEVGAGEIFGIAGVAGNGQNELTQALAGETTLHRPSTIRLDGKAIGHLGAEQRRMHGLCSVPEERSGHASVPEMSLAANTLLTARNRLGLARQGFIQPTEAQDYAQRVIDEFAVKAAGPSANAATLSGGNLQKFIVGREVLQSPEVLIIAQPTWGVDAGAAATIHQALFKLAQNGTAIVVVSQDLDELLVVTDRLAVINLGTLSPSIATAEASVEQIGLLMGGLHGMEGEAADRGSSKHVG</sequence>
<dbReference type="GO" id="GO:0016887">
    <property type="term" value="F:ATP hydrolysis activity"/>
    <property type="evidence" value="ECO:0007669"/>
    <property type="project" value="InterPro"/>
</dbReference>
<evidence type="ECO:0000256" key="4">
    <source>
        <dbReference type="ARBA" id="ARBA00022597"/>
    </source>
</evidence>
<reference evidence="12" key="1">
    <citation type="submission" date="2017-12" db="EMBL/GenBank/DDBJ databases">
        <title>Draft genome sequence of Telmatospirillum siberiense 26-4b1T, an acidotolerant peatland alphaproteobacterium potentially involved in sulfur cycling.</title>
        <authorList>
            <person name="Hausmann B."/>
            <person name="Pjevac P."/>
            <person name="Schreck K."/>
            <person name="Herbold C.W."/>
            <person name="Daims H."/>
            <person name="Wagner M."/>
            <person name="Pester M."/>
            <person name="Loy A."/>
        </authorList>
    </citation>
    <scope>NUCLEOTIDE SEQUENCE [LARGE SCALE GENOMIC DNA]</scope>
    <source>
        <strain evidence="12">26-4b1</strain>
    </source>
</reference>
<dbReference type="InterPro" id="IPR017871">
    <property type="entry name" value="ABC_transporter-like_CS"/>
</dbReference>
<dbReference type="InterPro" id="IPR027417">
    <property type="entry name" value="P-loop_NTPase"/>
</dbReference>
<feature type="domain" description="ABC transporter" evidence="10">
    <location>
        <begin position="10"/>
        <end position="241"/>
    </location>
</feature>
<keyword evidence="9" id="KW-0472">Membrane</keyword>
<dbReference type="EMBL" id="PIUM01000011">
    <property type="protein sequence ID" value="PKU24410.1"/>
    <property type="molecule type" value="Genomic_DNA"/>
</dbReference>
<dbReference type="GO" id="GO:0005524">
    <property type="term" value="F:ATP binding"/>
    <property type="evidence" value="ECO:0007669"/>
    <property type="project" value="UniProtKB-KW"/>
</dbReference>
<evidence type="ECO:0000256" key="1">
    <source>
        <dbReference type="ARBA" id="ARBA00004202"/>
    </source>
</evidence>
<proteinExistence type="predicted"/>
<evidence type="ECO:0000313" key="11">
    <source>
        <dbReference type="EMBL" id="PKU24410.1"/>
    </source>
</evidence>
<dbReference type="PROSITE" id="PS50893">
    <property type="entry name" value="ABC_TRANSPORTER_2"/>
    <property type="match status" value="2"/>
</dbReference>
<evidence type="ECO:0000256" key="6">
    <source>
        <dbReference type="ARBA" id="ARBA00022741"/>
    </source>
</evidence>
<dbReference type="SMART" id="SM00382">
    <property type="entry name" value="AAA"/>
    <property type="match status" value="2"/>
</dbReference>
<protein>
    <submittedName>
        <fullName evidence="11">ABC transporter</fullName>
    </submittedName>
</protein>
<dbReference type="RefSeq" id="WP_101250696.1">
    <property type="nucleotide sequence ID" value="NZ_PIUM01000011.1"/>
</dbReference>
<dbReference type="GO" id="GO:0005886">
    <property type="term" value="C:plasma membrane"/>
    <property type="evidence" value="ECO:0007669"/>
    <property type="project" value="UniProtKB-SubCell"/>
</dbReference>
<gene>
    <name evidence="11" type="ORF">CWS72_11200</name>
</gene>
<feature type="domain" description="ABC transporter" evidence="10">
    <location>
        <begin position="258"/>
        <end position="504"/>
    </location>
</feature>
<dbReference type="SUPFAM" id="SSF52540">
    <property type="entry name" value="P-loop containing nucleoside triphosphate hydrolases"/>
    <property type="match status" value="2"/>
</dbReference>
<dbReference type="AlphaFoldDB" id="A0A2N3PVJ5"/>
<evidence type="ECO:0000256" key="8">
    <source>
        <dbReference type="ARBA" id="ARBA00022967"/>
    </source>
</evidence>
<comment type="subcellular location">
    <subcellularLocation>
        <location evidence="1">Cell membrane</location>
        <topology evidence="1">Peripheral membrane protein</topology>
    </subcellularLocation>
</comment>
<dbReference type="CDD" id="cd03215">
    <property type="entry name" value="ABC_Carb_Monos_II"/>
    <property type="match status" value="1"/>
</dbReference>
<dbReference type="Pfam" id="PF00005">
    <property type="entry name" value="ABC_tran"/>
    <property type="match status" value="2"/>
</dbReference>
<dbReference type="OrthoDB" id="7283113at2"/>
<evidence type="ECO:0000256" key="3">
    <source>
        <dbReference type="ARBA" id="ARBA00022475"/>
    </source>
</evidence>
<evidence type="ECO:0000256" key="5">
    <source>
        <dbReference type="ARBA" id="ARBA00022737"/>
    </source>
</evidence>
<dbReference type="InterPro" id="IPR003593">
    <property type="entry name" value="AAA+_ATPase"/>
</dbReference>
<keyword evidence="5" id="KW-0677">Repeat</keyword>
<keyword evidence="2" id="KW-0813">Transport</keyword>
<comment type="caution">
    <text evidence="11">The sequence shown here is derived from an EMBL/GenBank/DDBJ whole genome shotgun (WGS) entry which is preliminary data.</text>
</comment>